<gene>
    <name evidence="1" type="ORF">LY01_00480</name>
</gene>
<name>A0A2S6IQY9_9FLAO</name>
<dbReference type="EMBL" id="PTJE01000001">
    <property type="protein sequence ID" value="PPK96657.1"/>
    <property type="molecule type" value="Genomic_DNA"/>
</dbReference>
<dbReference type="AlphaFoldDB" id="A0A2S6IQY9"/>
<dbReference type="Proteomes" id="UP000239002">
    <property type="component" value="Unassembled WGS sequence"/>
</dbReference>
<accession>A0A2S6IQY9</accession>
<reference evidence="1 2" key="1">
    <citation type="submission" date="2018-02" db="EMBL/GenBank/DDBJ databases">
        <title>Genomic Encyclopedia of Archaeal and Bacterial Type Strains, Phase II (KMG-II): from individual species to whole genera.</title>
        <authorList>
            <person name="Goeker M."/>
        </authorList>
    </citation>
    <scope>NUCLEOTIDE SEQUENCE [LARGE SCALE GENOMIC DNA]</scope>
    <source>
        <strain evidence="1 2">DSM 16809</strain>
    </source>
</reference>
<dbReference type="RefSeq" id="WP_104514203.1">
    <property type="nucleotide sequence ID" value="NZ_MQVW01000027.1"/>
</dbReference>
<keyword evidence="2" id="KW-1185">Reference proteome</keyword>
<protein>
    <submittedName>
        <fullName evidence="1">Uncharacterized protein</fullName>
    </submittedName>
</protein>
<evidence type="ECO:0000313" key="2">
    <source>
        <dbReference type="Proteomes" id="UP000239002"/>
    </source>
</evidence>
<evidence type="ECO:0000313" key="1">
    <source>
        <dbReference type="EMBL" id="PPK96657.1"/>
    </source>
</evidence>
<comment type="caution">
    <text evidence="1">The sequence shown here is derived from an EMBL/GenBank/DDBJ whole genome shotgun (WGS) entry which is preliminary data.</text>
</comment>
<organism evidence="1 2">
    <name type="scientific">Nonlabens xylanidelens</name>
    <dbReference type="NCBI Taxonomy" id="191564"/>
    <lineage>
        <taxon>Bacteria</taxon>
        <taxon>Pseudomonadati</taxon>
        <taxon>Bacteroidota</taxon>
        <taxon>Flavobacteriia</taxon>
        <taxon>Flavobacteriales</taxon>
        <taxon>Flavobacteriaceae</taxon>
        <taxon>Nonlabens</taxon>
    </lineage>
</organism>
<proteinExistence type="predicted"/>
<sequence>MINRYVIVLIGAFFCNTLLSQSIPKDYIFTNNDTIYGFVIGDQLKVYDNITKQFDYYNLRKVDSFVRNKQKFKKFEKEYYDGIYEDKETDSLFIEEYFINHIKKEKRLPDYIVKESNDTIYSIIYKNIFGKPYYIEDSKLTKISPKQIKSYRFKNKIFQRLNQLKKKGAFYEEIIVGSLSLYGITKKGHHVLPIGVVGMMPIIPYKEVDYYVFENGKLNRIHKLTRGVCNRLFRENPMIWNEMKRNKLNKNNLPLIVEYYNLLQTQ</sequence>